<sequence length="194" mass="21034">MTLLPEGLAVFLTGWQQARTPGLFPARALCPPPSPGGLNTFFTHWKQHQPLAVQHALFFDPWAVAGVARKEVPTTAVLAWLLNPQGSHGFGGIMLSALMSHLSRQSAGRIPASYGRYCHTSVEDCPTGDSRNRVDLVLDSERCYLLVEVKISAPEQEEQLQRYAQEASARAGSRAWAVLFLTPGGCAGHSQGGR</sequence>
<accession>A0ABY8GEX1</accession>
<dbReference type="Pfam" id="PF14281">
    <property type="entry name" value="PDDEXK_4"/>
    <property type="match status" value="1"/>
</dbReference>
<dbReference type="Proteomes" id="UP001222680">
    <property type="component" value="Chromosome"/>
</dbReference>
<proteinExistence type="predicted"/>
<reference evidence="1 2" key="1">
    <citation type="submission" date="2022-02" db="EMBL/GenBank/DDBJ databases">
        <title>Phenotypic, genotypic and serological characterization of Edwardsiella ictaluri from catfish and ornamental fish species.</title>
        <authorList>
            <person name="Rose D."/>
            <person name="Tekedar H.C."/>
            <person name="Waldbieser G.C."/>
            <person name="Aarattuthodi S."/>
            <person name="Griffin M.J."/>
        </authorList>
    </citation>
    <scope>NUCLEOTIDE SEQUENCE [LARGE SCALE GENOMIC DNA]</scope>
    <source>
        <strain evidence="1 2">13 TAL-140 K3</strain>
    </source>
</reference>
<name>A0ABY8GEX1_EDWIC</name>
<dbReference type="EMBL" id="CP092014">
    <property type="protein sequence ID" value="WFN95940.1"/>
    <property type="molecule type" value="Genomic_DNA"/>
</dbReference>
<evidence type="ECO:0000313" key="1">
    <source>
        <dbReference type="EMBL" id="WFN95940.1"/>
    </source>
</evidence>
<dbReference type="InterPro" id="IPR029470">
    <property type="entry name" value="PDDEXK_4"/>
</dbReference>
<organism evidence="1 2">
    <name type="scientific">Edwardsiella ictaluri</name>
    <dbReference type="NCBI Taxonomy" id="67780"/>
    <lineage>
        <taxon>Bacteria</taxon>
        <taxon>Pseudomonadati</taxon>
        <taxon>Pseudomonadota</taxon>
        <taxon>Gammaproteobacteria</taxon>
        <taxon>Enterobacterales</taxon>
        <taxon>Hafniaceae</taxon>
        <taxon>Edwardsiella</taxon>
    </lineage>
</organism>
<gene>
    <name evidence="1" type="ORF">MAY91_14015</name>
</gene>
<protein>
    <submittedName>
        <fullName evidence="1">PD-(D/E)XK nuclease family protein</fullName>
    </submittedName>
</protein>
<evidence type="ECO:0000313" key="2">
    <source>
        <dbReference type="Proteomes" id="UP001222680"/>
    </source>
</evidence>
<keyword evidence="2" id="KW-1185">Reference proteome</keyword>